<dbReference type="SUPFAM" id="SSF81342">
    <property type="entry name" value="Transmembrane di-heme cytochromes"/>
    <property type="match status" value="1"/>
</dbReference>
<dbReference type="InterPro" id="IPR051542">
    <property type="entry name" value="Hydrogenase_cytochrome"/>
</dbReference>
<organism evidence="8 9">
    <name type="scientific">Cypionkella sinensis</name>
    <dbReference type="NCBI Taxonomy" id="1756043"/>
    <lineage>
        <taxon>Bacteria</taxon>
        <taxon>Pseudomonadati</taxon>
        <taxon>Pseudomonadota</taxon>
        <taxon>Alphaproteobacteria</taxon>
        <taxon>Rhodobacterales</taxon>
        <taxon>Paracoccaceae</taxon>
        <taxon>Cypionkella</taxon>
    </lineage>
</organism>
<dbReference type="Proteomes" id="UP001595547">
    <property type="component" value="Unassembled WGS sequence"/>
</dbReference>
<evidence type="ECO:0000256" key="1">
    <source>
        <dbReference type="ARBA" id="ARBA00004651"/>
    </source>
</evidence>
<protein>
    <submittedName>
        <fullName evidence="8">Cytochrome b/b6 domain-containing protein</fullName>
    </submittedName>
</protein>
<feature type="transmembrane region" description="Helical" evidence="6">
    <location>
        <begin position="43"/>
        <end position="64"/>
    </location>
</feature>
<keyword evidence="9" id="KW-1185">Reference proteome</keyword>
<dbReference type="EMBL" id="JBHRTO010000001">
    <property type="protein sequence ID" value="MFC3179419.1"/>
    <property type="molecule type" value="Genomic_DNA"/>
</dbReference>
<gene>
    <name evidence="8" type="ORF">ACFOGH_00310</name>
</gene>
<reference evidence="9" key="1">
    <citation type="journal article" date="2019" name="Int. J. Syst. Evol. Microbiol.">
        <title>The Global Catalogue of Microorganisms (GCM) 10K type strain sequencing project: providing services to taxonomists for standard genome sequencing and annotation.</title>
        <authorList>
            <consortium name="The Broad Institute Genomics Platform"/>
            <consortium name="The Broad Institute Genome Sequencing Center for Infectious Disease"/>
            <person name="Wu L."/>
            <person name="Ma J."/>
        </authorList>
    </citation>
    <scope>NUCLEOTIDE SEQUENCE [LARGE SCALE GENOMIC DNA]</scope>
    <source>
        <strain evidence="9">KCTC 52039</strain>
    </source>
</reference>
<dbReference type="InterPro" id="IPR011577">
    <property type="entry name" value="Cyt_b561_bac/Ni-Hgenase"/>
</dbReference>
<feature type="transmembrane region" description="Helical" evidence="6">
    <location>
        <begin position="105"/>
        <end position="124"/>
    </location>
</feature>
<evidence type="ECO:0000256" key="4">
    <source>
        <dbReference type="ARBA" id="ARBA00022989"/>
    </source>
</evidence>
<dbReference type="PANTHER" id="PTHR30485:SF2">
    <property type="entry name" value="BLL0597 PROTEIN"/>
    <property type="match status" value="1"/>
</dbReference>
<accession>A0ABV7ISC3</accession>
<evidence type="ECO:0000256" key="5">
    <source>
        <dbReference type="ARBA" id="ARBA00023136"/>
    </source>
</evidence>
<evidence type="ECO:0000256" key="3">
    <source>
        <dbReference type="ARBA" id="ARBA00022692"/>
    </source>
</evidence>
<name>A0ABV7ISC3_9RHOB</name>
<keyword evidence="2" id="KW-1003">Cell membrane</keyword>
<dbReference type="Pfam" id="PF01292">
    <property type="entry name" value="Ni_hydr_CYTB"/>
    <property type="match status" value="1"/>
</dbReference>
<evidence type="ECO:0000256" key="2">
    <source>
        <dbReference type="ARBA" id="ARBA00022475"/>
    </source>
</evidence>
<evidence type="ECO:0000313" key="9">
    <source>
        <dbReference type="Proteomes" id="UP001595547"/>
    </source>
</evidence>
<keyword evidence="5 6" id="KW-0472">Membrane</keyword>
<evidence type="ECO:0000313" key="8">
    <source>
        <dbReference type="EMBL" id="MFC3179419.1"/>
    </source>
</evidence>
<dbReference type="PANTHER" id="PTHR30485">
    <property type="entry name" value="NI/FE-HYDROGENASE 1 B-TYPE CYTOCHROME SUBUNIT"/>
    <property type="match status" value="1"/>
</dbReference>
<comment type="caution">
    <text evidence="8">The sequence shown here is derived from an EMBL/GenBank/DDBJ whole genome shotgun (WGS) entry which is preliminary data.</text>
</comment>
<comment type="subcellular location">
    <subcellularLocation>
        <location evidence="1">Cell membrane</location>
        <topology evidence="1">Multi-pass membrane protein</topology>
    </subcellularLocation>
</comment>
<keyword evidence="4 6" id="KW-1133">Transmembrane helix</keyword>
<sequence>MAQTDMGGSRPPILWDRIVRLSHWGIVIVILANEVFTKGGSPLHVWFGWGGLVLLVLRMAWGIIGNPEARFSAFPPNPAGALRHMKQLLKGNPPSYRSHNPAGAMMAYALWACIAFMVASGISMSGANPFAVAERQAIVDSGDWSQLAKTTEAGDDDEADGWIKDAHEIVANLILLLVALHIGGVIVESVVIRHNLVPAMLVGRRAAKADTKTKLQ</sequence>
<dbReference type="Gene3D" id="1.20.950.20">
    <property type="entry name" value="Transmembrane di-heme cytochromes, Chain C"/>
    <property type="match status" value="1"/>
</dbReference>
<dbReference type="InterPro" id="IPR016174">
    <property type="entry name" value="Di-haem_cyt_TM"/>
</dbReference>
<dbReference type="RefSeq" id="WP_380071067.1">
    <property type="nucleotide sequence ID" value="NZ_JBHRTO010000001.1"/>
</dbReference>
<evidence type="ECO:0000259" key="7">
    <source>
        <dbReference type="Pfam" id="PF01292"/>
    </source>
</evidence>
<evidence type="ECO:0000256" key="6">
    <source>
        <dbReference type="SAM" id="Phobius"/>
    </source>
</evidence>
<proteinExistence type="predicted"/>
<feature type="domain" description="Cytochrome b561 bacterial/Ni-hydrogenase" evidence="7">
    <location>
        <begin position="15"/>
        <end position="201"/>
    </location>
</feature>
<keyword evidence="3 6" id="KW-0812">Transmembrane</keyword>
<feature type="transmembrane region" description="Helical" evidence="6">
    <location>
        <begin position="169"/>
        <end position="191"/>
    </location>
</feature>